<dbReference type="AlphaFoldDB" id="A0AAQ3P9D4"/>
<accession>A0AAQ3P9D4</accession>
<dbReference type="EMBL" id="CP144700">
    <property type="protein sequence ID" value="WVZ23480.1"/>
    <property type="molecule type" value="Genomic_DNA"/>
</dbReference>
<evidence type="ECO:0000256" key="1">
    <source>
        <dbReference type="SAM" id="Coils"/>
    </source>
</evidence>
<evidence type="ECO:0000313" key="3">
    <source>
        <dbReference type="Proteomes" id="UP001374535"/>
    </source>
</evidence>
<feature type="coiled-coil region" evidence="1">
    <location>
        <begin position="45"/>
        <end position="72"/>
    </location>
</feature>
<organism evidence="2 3">
    <name type="scientific">Vigna mungo</name>
    <name type="common">Black gram</name>
    <name type="synonym">Phaseolus mungo</name>
    <dbReference type="NCBI Taxonomy" id="3915"/>
    <lineage>
        <taxon>Eukaryota</taxon>
        <taxon>Viridiplantae</taxon>
        <taxon>Streptophyta</taxon>
        <taxon>Embryophyta</taxon>
        <taxon>Tracheophyta</taxon>
        <taxon>Spermatophyta</taxon>
        <taxon>Magnoliopsida</taxon>
        <taxon>eudicotyledons</taxon>
        <taxon>Gunneridae</taxon>
        <taxon>Pentapetalae</taxon>
        <taxon>rosids</taxon>
        <taxon>fabids</taxon>
        <taxon>Fabales</taxon>
        <taxon>Fabaceae</taxon>
        <taxon>Papilionoideae</taxon>
        <taxon>50 kb inversion clade</taxon>
        <taxon>NPAAA clade</taxon>
        <taxon>indigoferoid/millettioid clade</taxon>
        <taxon>Phaseoleae</taxon>
        <taxon>Vigna</taxon>
    </lineage>
</organism>
<proteinExistence type="predicted"/>
<keyword evidence="3" id="KW-1185">Reference proteome</keyword>
<gene>
    <name evidence="2" type="ORF">V8G54_002024</name>
</gene>
<name>A0AAQ3P9D4_VIGMU</name>
<dbReference type="Proteomes" id="UP001374535">
    <property type="component" value="Chromosome 1"/>
</dbReference>
<keyword evidence="1" id="KW-0175">Coiled coil</keyword>
<sequence>MCNLIIYITALCFYPCKQKEKHQTQITATLFSSFYVITKKEVNIQESKNLKMEQIKKRKENEKDKNTALKFENLQCCAKRQRCFVYMIEQAFGFSSLNMVT</sequence>
<reference evidence="2 3" key="1">
    <citation type="journal article" date="2023" name="Life. Sci Alliance">
        <title>Evolutionary insights into 3D genome organization and epigenetic landscape of Vigna mungo.</title>
        <authorList>
            <person name="Junaid A."/>
            <person name="Singh B."/>
            <person name="Bhatia S."/>
        </authorList>
    </citation>
    <scope>NUCLEOTIDE SEQUENCE [LARGE SCALE GENOMIC DNA]</scope>
    <source>
        <strain evidence="2">Urdbean</strain>
    </source>
</reference>
<protein>
    <submittedName>
        <fullName evidence="2">Uncharacterized protein</fullName>
    </submittedName>
</protein>
<evidence type="ECO:0000313" key="2">
    <source>
        <dbReference type="EMBL" id="WVZ23480.1"/>
    </source>
</evidence>